<dbReference type="Pfam" id="PF01261">
    <property type="entry name" value="AP_endonuc_2"/>
    <property type="match status" value="1"/>
</dbReference>
<organism evidence="2 3">
    <name type="scientific">Massiliimalia timonensis</name>
    <dbReference type="NCBI Taxonomy" id="1987501"/>
    <lineage>
        <taxon>Bacteria</taxon>
        <taxon>Bacillati</taxon>
        <taxon>Bacillota</taxon>
        <taxon>Clostridia</taxon>
        <taxon>Eubacteriales</taxon>
        <taxon>Oscillospiraceae</taxon>
        <taxon>Massiliimalia</taxon>
    </lineage>
</organism>
<dbReference type="SUPFAM" id="SSF51658">
    <property type="entry name" value="Xylose isomerase-like"/>
    <property type="match status" value="1"/>
</dbReference>
<name>A0A8J6TYW0_9FIRM</name>
<proteinExistence type="predicted"/>
<dbReference type="InterPro" id="IPR036237">
    <property type="entry name" value="Xyl_isomerase-like_sf"/>
</dbReference>
<evidence type="ECO:0000313" key="2">
    <source>
        <dbReference type="EMBL" id="MBC8610527.1"/>
    </source>
</evidence>
<comment type="caution">
    <text evidence="2">The sequence shown here is derived from an EMBL/GenBank/DDBJ whole genome shotgun (WGS) entry which is preliminary data.</text>
</comment>
<dbReference type="RefSeq" id="WP_187536345.1">
    <property type="nucleotide sequence ID" value="NZ_JACRTL010000002.1"/>
</dbReference>
<dbReference type="PANTHER" id="PTHR12110:SF41">
    <property type="entry name" value="INOSOSE DEHYDRATASE"/>
    <property type="match status" value="1"/>
</dbReference>
<dbReference type="AlphaFoldDB" id="A0A8J6TYW0"/>
<accession>A0A8J6TYW0</accession>
<reference evidence="2" key="1">
    <citation type="submission" date="2020-08" db="EMBL/GenBank/DDBJ databases">
        <title>Genome public.</title>
        <authorList>
            <person name="Liu C."/>
            <person name="Sun Q."/>
        </authorList>
    </citation>
    <scope>NUCLEOTIDE SEQUENCE</scope>
    <source>
        <strain evidence="2">NSJ-15</strain>
    </source>
</reference>
<evidence type="ECO:0000313" key="3">
    <source>
        <dbReference type="Proteomes" id="UP000632659"/>
    </source>
</evidence>
<dbReference type="InterPro" id="IPR013022">
    <property type="entry name" value="Xyl_isomerase-like_TIM-brl"/>
</dbReference>
<dbReference type="EMBL" id="JACRTL010000002">
    <property type="protein sequence ID" value="MBC8610527.1"/>
    <property type="molecule type" value="Genomic_DNA"/>
</dbReference>
<gene>
    <name evidence="2" type="ORF">H8702_05250</name>
</gene>
<feature type="domain" description="Xylose isomerase-like TIM barrel" evidence="1">
    <location>
        <begin position="27"/>
        <end position="249"/>
    </location>
</feature>
<sequence>MKIAYTGWTWLINHEDNYKWEFEQFLKEVSDLGYQAVENFAFITKYFDNDADEVNGLLKKYNLELVNLYEHYTNDPEADYQSALEYVDFMKRTGATYLNLQGLMWEDAPNNRPTDDARIREYAELSNKIGKLCRENGMYACFHPHANTPVFTEEQIDLLMEYTDPELVYLCLDTAHTTLAGMDPVKAFDKYASRLAYVHLKDVDPDETVHPEWPMKRFRPLGVGTVDFKGIYKSLQKNGYDGVLCVELDIQPVCNYKSAMVSRRYLHDVLGL</sequence>
<dbReference type="PANTHER" id="PTHR12110">
    <property type="entry name" value="HYDROXYPYRUVATE ISOMERASE"/>
    <property type="match status" value="1"/>
</dbReference>
<evidence type="ECO:0000259" key="1">
    <source>
        <dbReference type="Pfam" id="PF01261"/>
    </source>
</evidence>
<dbReference type="InterPro" id="IPR050312">
    <property type="entry name" value="IolE/XylAMocC-like"/>
</dbReference>
<dbReference type="Gene3D" id="3.20.20.150">
    <property type="entry name" value="Divalent-metal-dependent TIM barrel enzymes"/>
    <property type="match status" value="1"/>
</dbReference>
<keyword evidence="3" id="KW-1185">Reference proteome</keyword>
<protein>
    <submittedName>
        <fullName evidence="2">TIM barrel protein</fullName>
    </submittedName>
</protein>
<dbReference type="Proteomes" id="UP000632659">
    <property type="component" value="Unassembled WGS sequence"/>
</dbReference>